<dbReference type="RefSeq" id="WP_130412212.1">
    <property type="nucleotide sequence ID" value="NZ_SGWX01000001.1"/>
</dbReference>
<dbReference type="AlphaFoldDB" id="A0A4V2EXR0"/>
<keyword evidence="3" id="KW-1185">Reference proteome</keyword>
<organism evidence="2 3">
    <name type="scientific">Xylanimonas ulmi</name>
    <dbReference type="NCBI Taxonomy" id="228973"/>
    <lineage>
        <taxon>Bacteria</taxon>
        <taxon>Bacillati</taxon>
        <taxon>Actinomycetota</taxon>
        <taxon>Actinomycetes</taxon>
        <taxon>Micrococcales</taxon>
        <taxon>Promicromonosporaceae</taxon>
        <taxon>Xylanimonas</taxon>
    </lineage>
</organism>
<gene>
    <name evidence="2" type="ORF">EV386_0615</name>
</gene>
<feature type="transmembrane region" description="Helical" evidence="1">
    <location>
        <begin position="40"/>
        <end position="59"/>
    </location>
</feature>
<dbReference type="EMBL" id="SGWX01000001">
    <property type="protein sequence ID" value="RZS60360.1"/>
    <property type="molecule type" value="Genomic_DNA"/>
</dbReference>
<feature type="transmembrane region" description="Helical" evidence="1">
    <location>
        <begin position="86"/>
        <end position="108"/>
    </location>
</feature>
<accession>A0A4V2EXR0</accession>
<feature type="transmembrane region" description="Helical" evidence="1">
    <location>
        <begin position="189"/>
        <end position="212"/>
    </location>
</feature>
<keyword evidence="1" id="KW-1133">Transmembrane helix</keyword>
<dbReference type="OrthoDB" id="5117171at2"/>
<reference evidence="2 3" key="1">
    <citation type="submission" date="2019-02" db="EMBL/GenBank/DDBJ databases">
        <title>Sequencing the genomes of 1000 actinobacteria strains.</title>
        <authorList>
            <person name="Klenk H.-P."/>
        </authorList>
    </citation>
    <scope>NUCLEOTIDE SEQUENCE [LARGE SCALE GENOMIC DNA]</scope>
    <source>
        <strain evidence="2 3">DSM 16932</strain>
    </source>
</reference>
<feature type="transmembrane region" description="Helical" evidence="1">
    <location>
        <begin position="17"/>
        <end position="34"/>
    </location>
</feature>
<keyword evidence="1" id="KW-0812">Transmembrane</keyword>
<comment type="caution">
    <text evidence="2">The sequence shown here is derived from an EMBL/GenBank/DDBJ whole genome shotgun (WGS) entry which is preliminary data.</text>
</comment>
<feature type="transmembrane region" description="Helical" evidence="1">
    <location>
        <begin position="120"/>
        <end position="143"/>
    </location>
</feature>
<evidence type="ECO:0000313" key="2">
    <source>
        <dbReference type="EMBL" id="RZS60360.1"/>
    </source>
</evidence>
<evidence type="ECO:0000313" key="3">
    <source>
        <dbReference type="Proteomes" id="UP000293852"/>
    </source>
</evidence>
<proteinExistence type="predicted"/>
<protein>
    <submittedName>
        <fullName evidence="2">ABC-2 family transporter</fullName>
    </submittedName>
</protein>
<name>A0A4V2EXR0_9MICO</name>
<feature type="transmembrane region" description="Helical" evidence="1">
    <location>
        <begin position="150"/>
        <end position="169"/>
    </location>
</feature>
<evidence type="ECO:0000256" key="1">
    <source>
        <dbReference type="SAM" id="Phobius"/>
    </source>
</evidence>
<keyword evidence="1" id="KW-0472">Membrane</keyword>
<sequence length="216" mass="22674">MNPLAFTALDLRALRPYARPALLSLAIAAVAIVLPSRSVYGVLTATFFFAATIGPQYPFNLDERSHLDTLYATLPLSRRSVVLGRYATMVAVALILAAASVLVTLAAAPFLGESPDAGTLGMLTLGGFAAFCLFTAVQLPFFFSLGFSRARPFAFIAPLVGLAALFFAFGGRSELTLTALDRLATWPVLASAAIGAVLLLGASAALSIRLYAARDL</sequence>
<dbReference type="Pfam" id="PF13346">
    <property type="entry name" value="ABC2_membrane_5"/>
    <property type="match status" value="1"/>
</dbReference>
<dbReference type="Proteomes" id="UP000293852">
    <property type="component" value="Unassembled WGS sequence"/>
</dbReference>
<dbReference type="InterPro" id="IPR025699">
    <property type="entry name" value="ABC2_memb-like"/>
</dbReference>